<accession>A0A2D1U1Z0</accession>
<dbReference type="Proteomes" id="UP000223749">
    <property type="component" value="Chromosome"/>
</dbReference>
<evidence type="ECO:0000313" key="2">
    <source>
        <dbReference type="Proteomes" id="UP000223749"/>
    </source>
</evidence>
<dbReference type="EMBL" id="CP024091">
    <property type="protein sequence ID" value="ATP55627.1"/>
    <property type="molecule type" value="Genomic_DNA"/>
</dbReference>
<protein>
    <submittedName>
        <fullName evidence="1">Uncharacterized protein</fullName>
    </submittedName>
</protein>
<dbReference type="KEGG" id="pgs:CPT03_03660"/>
<sequence length="206" mass="24340">MKAFITYEGLPLNSGGAHQLPAKPLTEVCASMLNFLQLYTDTQGADRVRVQLVDFSFRNIIKYSLRFGFPSFDWNNYLANGIKDTYWNVYLRKIEYYVDQIVSHRELGLSVYWRFNFIDPRTRRVLPGQSELPVLDARLENSRVYLWLSATKSTASVWFAFPFDHLTDDNLKYIEGIQETLPFKFSKRFWRLWNKSDNGKWIPKKI</sequence>
<proteinExistence type="predicted"/>
<reference evidence="1 2" key="1">
    <citation type="submission" date="2017-10" db="EMBL/GenBank/DDBJ databases">
        <title>Whole genome of Pedobacter ginsengisoli T01R-27 isolated from tomato rhizosphere.</title>
        <authorList>
            <person name="Weon H.-Y."/>
            <person name="Lee S.A."/>
            <person name="Sang M.K."/>
            <person name="Song J."/>
        </authorList>
    </citation>
    <scope>NUCLEOTIDE SEQUENCE [LARGE SCALE GENOMIC DNA]</scope>
    <source>
        <strain evidence="1 2">T01R-27</strain>
    </source>
</reference>
<gene>
    <name evidence="1" type="ORF">CPT03_03660</name>
</gene>
<organism evidence="1 2">
    <name type="scientific">Pedobacter ginsengisoli</name>
    <dbReference type="NCBI Taxonomy" id="363852"/>
    <lineage>
        <taxon>Bacteria</taxon>
        <taxon>Pseudomonadati</taxon>
        <taxon>Bacteroidota</taxon>
        <taxon>Sphingobacteriia</taxon>
        <taxon>Sphingobacteriales</taxon>
        <taxon>Sphingobacteriaceae</taxon>
        <taxon>Pedobacter</taxon>
    </lineage>
</organism>
<name>A0A2D1U1Z0_9SPHI</name>
<evidence type="ECO:0000313" key="1">
    <source>
        <dbReference type="EMBL" id="ATP55627.1"/>
    </source>
</evidence>
<keyword evidence="2" id="KW-1185">Reference proteome</keyword>
<dbReference type="AlphaFoldDB" id="A0A2D1U1Z0"/>